<name>A0ABQ5MWR6_9MICC</name>
<dbReference type="InterPro" id="IPR021391">
    <property type="entry name" value="DUF3027"/>
</dbReference>
<feature type="compositionally biased region" description="Acidic residues" evidence="1">
    <location>
        <begin position="123"/>
        <end position="143"/>
    </location>
</feature>
<keyword evidence="3" id="KW-1185">Reference proteome</keyword>
<sequence length="227" mass="23318">MTNPEPETAAAPAPKRRVYQRAPKLDAVLAEATERARQGVLEIAPAEQVGRHVSAVAEGERLVVHRFEARVPGYGGWQWFASVARAPRSKHVTVCEVGLLPSGESLLAPDWVPWAERVRPEEAAEAQEAEEAETQAEAAEGETAEAGADGETSGTSTEGAAGSAVPPAEDVSDETSDAAVVGEEDPEAPEDGSGDGPVVQEPGSAAGQPDGAADAAEPADEAPEANG</sequence>
<dbReference type="RefSeq" id="WP_264796466.1">
    <property type="nucleotide sequence ID" value="NZ_BRVS01000016.1"/>
</dbReference>
<proteinExistence type="predicted"/>
<comment type="caution">
    <text evidence="2">The sequence shown here is derived from an EMBL/GenBank/DDBJ whole genome shotgun (WGS) entry which is preliminary data.</text>
</comment>
<evidence type="ECO:0000313" key="3">
    <source>
        <dbReference type="Proteomes" id="UP001209654"/>
    </source>
</evidence>
<reference evidence="2 3" key="1">
    <citation type="journal article" date="2023" name="Int. J. Syst. Evol. Microbiol.">
        <title>Arthrobacter mangrovi sp. nov., an actinobacterium isolated from the rhizosphere of a mangrove.</title>
        <authorList>
            <person name="Hamada M."/>
            <person name="Saitou S."/>
            <person name="Enomoto N."/>
            <person name="Nanri K."/>
            <person name="Hidaka K."/>
            <person name="Miura T."/>
            <person name="Tamura T."/>
        </authorList>
    </citation>
    <scope>NUCLEOTIDE SEQUENCE [LARGE SCALE GENOMIC DNA]</scope>
    <source>
        <strain evidence="2 3">NBRC 112813</strain>
    </source>
</reference>
<evidence type="ECO:0000313" key="2">
    <source>
        <dbReference type="EMBL" id="GLB68368.1"/>
    </source>
</evidence>
<feature type="compositionally biased region" description="Acidic residues" evidence="1">
    <location>
        <begin position="170"/>
        <end position="193"/>
    </location>
</feature>
<dbReference type="Proteomes" id="UP001209654">
    <property type="component" value="Unassembled WGS sequence"/>
</dbReference>
<protein>
    <recommendedName>
        <fullName evidence="4">DUF3027 domain-containing protein</fullName>
    </recommendedName>
</protein>
<evidence type="ECO:0000256" key="1">
    <source>
        <dbReference type="SAM" id="MobiDB-lite"/>
    </source>
</evidence>
<dbReference type="EMBL" id="BRVS01000016">
    <property type="protein sequence ID" value="GLB68368.1"/>
    <property type="molecule type" value="Genomic_DNA"/>
</dbReference>
<evidence type="ECO:0008006" key="4">
    <source>
        <dbReference type="Google" id="ProtNLM"/>
    </source>
</evidence>
<feature type="compositionally biased region" description="Acidic residues" evidence="1">
    <location>
        <begin position="217"/>
        <end position="227"/>
    </location>
</feature>
<feature type="compositionally biased region" description="Low complexity" evidence="1">
    <location>
        <begin position="203"/>
        <end position="216"/>
    </location>
</feature>
<accession>A0ABQ5MWR6</accession>
<organism evidence="2 3">
    <name type="scientific">Arthrobacter mangrovi</name>
    <dbReference type="NCBI Taxonomy" id="2966350"/>
    <lineage>
        <taxon>Bacteria</taxon>
        <taxon>Bacillati</taxon>
        <taxon>Actinomycetota</taxon>
        <taxon>Actinomycetes</taxon>
        <taxon>Micrococcales</taxon>
        <taxon>Micrococcaceae</taxon>
        <taxon>Arthrobacter</taxon>
    </lineage>
</organism>
<feature type="region of interest" description="Disordered" evidence="1">
    <location>
        <begin position="120"/>
        <end position="227"/>
    </location>
</feature>
<gene>
    <name evidence="2" type="ORF">AHIS1636_28100</name>
</gene>
<dbReference type="Pfam" id="PF11228">
    <property type="entry name" value="DUF3027"/>
    <property type="match status" value="1"/>
</dbReference>